<accession>A0A6M8BBR7</accession>
<evidence type="ECO:0000313" key="2">
    <source>
        <dbReference type="EMBL" id="QKD80235.1"/>
    </source>
</evidence>
<dbReference type="SUPFAM" id="SSF55486">
    <property type="entry name" value="Metalloproteases ('zincins'), catalytic domain"/>
    <property type="match status" value="1"/>
</dbReference>
<dbReference type="PANTHER" id="PTHR39420">
    <property type="match status" value="1"/>
</dbReference>
<dbReference type="Pfam" id="PF10103">
    <property type="entry name" value="Zincin_2"/>
    <property type="match status" value="1"/>
</dbReference>
<evidence type="ECO:0000256" key="1">
    <source>
        <dbReference type="SAM" id="MobiDB-lite"/>
    </source>
</evidence>
<keyword evidence="3" id="KW-1185">Reference proteome</keyword>
<dbReference type="PANTHER" id="PTHR39420:SF2">
    <property type="entry name" value="HYDROLASE"/>
    <property type="match status" value="1"/>
</dbReference>
<dbReference type="Proteomes" id="UP000504752">
    <property type="component" value="Chromosome"/>
</dbReference>
<protein>
    <submittedName>
        <fullName evidence="2">Hydrolase</fullName>
    </submittedName>
</protein>
<dbReference type="AlphaFoldDB" id="A0A6M8BBR7"/>
<gene>
    <name evidence="2" type="ORF">HPC72_08435</name>
</gene>
<dbReference type="EMBL" id="CP053642">
    <property type="protein sequence ID" value="QKD80235.1"/>
    <property type="molecule type" value="Genomic_DNA"/>
</dbReference>
<dbReference type="GO" id="GO:0016787">
    <property type="term" value="F:hydrolase activity"/>
    <property type="evidence" value="ECO:0007669"/>
    <property type="project" value="UniProtKB-KW"/>
</dbReference>
<feature type="compositionally biased region" description="Gly residues" evidence="1">
    <location>
        <begin position="139"/>
        <end position="148"/>
    </location>
</feature>
<sequence>MGAPSTARGLVDWSRVEIAARTMAPRGGPSAPRASLSAVVELLRCGAAQAPERVGEMTGLSRAARDAGSGRVLVVDRAGLVRATAGFLARLLDGLPAPPAGPVARRAAAWEAGAALGALSTRLLGQVLPAIPVAADAGGADGGRGTGSATGADGAGPVAEARTGGPGAERPRLLLVAPNVLALQRRHGLDLADLATWVAMHETAHAVQLAAAPWLADHLVARLREALGAVVEAWPRGGRLAGIASVAWAARPGEAAGLVGQPGLAGLVELRATLAFLEGHARAALDGVTPARVPSAHVLRAVLDADPAPAPGQGEERGIGQGHGRGPFAGLASERLLDSARAARFARAVVERAGHEGLNRAWASPWALPTAAELGSPEAWLERVGGGPH</sequence>
<evidence type="ECO:0000313" key="3">
    <source>
        <dbReference type="Proteomes" id="UP000504752"/>
    </source>
</evidence>
<dbReference type="KEGG" id="amam:HPC72_08435"/>
<feature type="region of interest" description="Disordered" evidence="1">
    <location>
        <begin position="139"/>
        <end position="166"/>
    </location>
</feature>
<dbReference type="InterPro" id="IPR018766">
    <property type="entry name" value="Zinicin_2"/>
</dbReference>
<keyword evidence="2" id="KW-0378">Hydrolase</keyword>
<dbReference type="InterPro" id="IPR042271">
    <property type="entry name" value="Zinicin_2_N"/>
</dbReference>
<dbReference type="Gene3D" id="1.20.150.30">
    <property type="entry name" value="Zincin-like metallopeptidase, N-terminal domain"/>
    <property type="match status" value="1"/>
</dbReference>
<organism evidence="2 3">
    <name type="scientific">Actinomyces marmotae</name>
    <dbReference type="NCBI Taxonomy" id="2737173"/>
    <lineage>
        <taxon>Bacteria</taxon>
        <taxon>Bacillati</taxon>
        <taxon>Actinomycetota</taxon>
        <taxon>Actinomycetes</taxon>
        <taxon>Actinomycetales</taxon>
        <taxon>Actinomycetaceae</taxon>
        <taxon>Actinomyces</taxon>
    </lineage>
</organism>
<proteinExistence type="predicted"/>
<name>A0A6M8BBR7_9ACTO</name>
<reference evidence="2 3" key="1">
    <citation type="submission" date="2020-05" db="EMBL/GenBank/DDBJ databases">
        <title>Actinomyces sp. zg-325.</title>
        <authorList>
            <person name="Yang C."/>
        </authorList>
    </citation>
    <scope>NUCLEOTIDE SEQUENCE [LARGE SCALE GENOMIC DNA]</scope>
    <source>
        <strain evidence="3">zg-325</strain>
    </source>
</reference>
<dbReference type="RefSeq" id="WP_175994060.1">
    <property type="nucleotide sequence ID" value="NZ_CP053642.1"/>
</dbReference>